<reference evidence="1" key="1">
    <citation type="journal article" date="2014" name="Front. Microbiol.">
        <title>High frequency of phylogenetically diverse reductive dehalogenase-homologous genes in deep subseafloor sedimentary metagenomes.</title>
        <authorList>
            <person name="Kawai M."/>
            <person name="Futagami T."/>
            <person name="Toyoda A."/>
            <person name="Takaki Y."/>
            <person name="Nishi S."/>
            <person name="Hori S."/>
            <person name="Arai W."/>
            <person name="Tsubouchi T."/>
            <person name="Morono Y."/>
            <person name="Uchiyama I."/>
            <person name="Ito T."/>
            <person name="Fujiyama A."/>
            <person name="Inagaki F."/>
            <person name="Takami H."/>
        </authorList>
    </citation>
    <scope>NUCLEOTIDE SEQUENCE</scope>
    <source>
        <strain evidence="1">Expedition CK06-06</strain>
    </source>
</reference>
<protein>
    <submittedName>
        <fullName evidence="1">Uncharacterized protein</fullName>
    </submittedName>
</protein>
<comment type="caution">
    <text evidence="1">The sequence shown here is derived from an EMBL/GenBank/DDBJ whole genome shotgun (WGS) entry which is preliminary data.</text>
</comment>
<dbReference type="EMBL" id="BARS01009258">
    <property type="protein sequence ID" value="GAF72111.1"/>
    <property type="molecule type" value="Genomic_DNA"/>
</dbReference>
<name>X0SAB3_9ZZZZ</name>
<dbReference type="AlphaFoldDB" id="X0SAB3"/>
<evidence type="ECO:0000313" key="1">
    <source>
        <dbReference type="EMBL" id="GAF72111.1"/>
    </source>
</evidence>
<proteinExistence type="predicted"/>
<sequence>MEYEHTKDASRGSTIKVDITDSFITSKVDVEVVVSAQLKDMEDNVLDEDRQTIIAKERHLLAAQMDNHTFSLATKKDETEKQKFKLELWLDSPPGRVAGWHKLDGKSFTVKLKESMFPYIPFISDILPHPDDLLPDIGDLPI</sequence>
<accession>X0SAB3</accession>
<gene>
    <name evidence="1" type="ORF">S01H1_17448</name>
</gene>
<organism evidence="1">
    <name type="scientific">marine sediment metagenome</name>
    <dbReference type="NCBI Taxonomy" id="412755"/>
    <lineage>
        <taxon>unclassified sequences</taxon>
        <taxon>metagenomes</taxon>
        <taxon>ecological metagenomes</taxon>
    </lineage>
</organism>